<name>A0A848N6I7_9FLAO</name>
<proteinExistence type="predicted"/>
<gene>
    <name evidence="2" type="ORF">HIO71_07165</name>
</gene>
<reference evidence="2 3" key="1">
    <citation type="submission" date="2020-04" db="EMBL/GenBank/DDBJ databases">
        <title>Genome analysis and antimicrobial resistance characteristics of Chryseobacterium aquaticum isolated from farmed salmonids.</title>
        <authorList>
            <person name="Saticioglu I.B."/>
            <person name="Duman M."/>
            <person name="Altun S."/>
        </authorList>
    </citation>
    <scope>NUCLEOTIDE SEQUENCE [LARGE SCALE GENOMIC DNA]</scope>
    <source>
        <strain evidence="2 3">C-174</strain>
    </source>
</reference>
<dbReference type="RefSeq" id="WP_169320900.1">
    <property type="nucleotide sequence ID" value="NZ_JABCJF010000003.1"/>
</dbReference>
<feature type="chain" id="PRO_5032788616" evidence="1">
    <location>
        <begin position="20"/>
        <end position="280"/>
    </location>
</feature>
<dbReference type="EMBL" id="JABCJF010000003">
    <property type="protein sequence ID" value="NMR33989.1"/>
    <property type="molecule type" value="Genomic_DNA"/>
</dbReference>
<organism evidence="2 3">
    <name type="scientific">Chryseobacterium aquaticum</name>
    <dbReference type="NCBI Taxonomy" id="452084"/>
    <lineage>
        <taxon>Bacteria</taxon>
        <taxon>Pseudomonadati</taxon>
        <taxon>Bacteroidota</taxon>
        <taxon>Flavobacteriia</taxon>
        <taxon>Flavobacteriales</taxon>
        <taxon>Weeksellaceae</taxon>
        <taxon>Chryseobacterium group</taxon>
        <taxon>Chryseobacterium</taxon>
    </lineage>
</organism>
<comment type="caution">
    <text evidence="2">The sequence shown here is derived from an EMBL/GenBank/DDBJ whole genome shotgun (WGS) entry which is preliminary data.</text>
</comment>
<accession>A0A848N6I7</accession>
<dbReference type="AlphaFoldDB" id="A0A848N6I7"/>
<dbReference type="Proteomes" id="UP000548067">
    <property type="component" value="Unassembled WGS sequence"/>
</dbReference>
<evidence type="ECO:0000313" key="2">
    <source>
        <dbReference type="EMBL" id="NMR33989.1"/>
    </source>
</evidence>
<keyword evidence="1" id="KW-0732">Signal</keyword>
<feature type="signal peptide" evidence="1">
    <location>
        <begin position="1"/>
        <end position="19"/>
    </location>
</feature>
<evidence type="ECO:0000313" key="3">
    <source>
        <dbReference type="Proteomes" id="UP000548067"/>
    </source>
</evidence>
<evidence type="ECO:0000256" key="1">
    <source>
        <dbReference type="SAM" id="SignalP"/>
    </source>
</evidence>
<protein>
    <submittedName>
        <fullName evidence="2">Uncharacterized protein</fullName>
    </submittedName>
</protein>
<sequence length="280" mass="30341">MKNTYLKFLFLILGMNVFAQNGSVGIGTSVPDSSAILDLTSSKKGLMIPKISLNENNASDYSFMVEKPTESLLIYNTNASFPGGKGLYYWDGTQWVFYFNSANINLLLGITKYYSKTYNTGVATNNYPADATSVNSFVNGSTLASPWVEITDPSAFDITIDRPENNTIITFTGMLQLNNASSSSASVTYGLGIFVDNKLISSKSASMNVDNTCAFQEFTMTGIVDDLSVGNHSIKVAVMNRSSTTSTTIYYGQKGVSCTNISNDEARISAVVLVNQPLPY</sequence>